<evidence type="ECO:0000313" key="1">
    <source>
        <dbReference type="EMBL" id="KAF2558193.1"/>
    </source>
</evidence>
<reference evidence="1" key="1">
    <citation type="submission" date="2019-12" db="EMBL/GenBank/DDBJ databases">
        <title>Genome sequencing and annotation of Brassica cretica.</title>
        <authorList>
            <person name="Studholme D.J."/>
            <person name="Sarris P.F."/>
        </authorList>
    </citation>
    <scope>NUCLEOTIDE SEQUENCE</scope>
    <source>
        <strain evidence="1">PFS-001/15</strain>
        <tissue evidence="1">Leaf</tissue>
    </source>
</reference>
<dbReference type="AlphaFoldDB" id="A0A8S9HJQ3"/>
<dbReference type="Proteomes" id="UP000712281">
    <property type="component" value="Unassembled WGS sequence"/>
</dbReference>
<organism evidence="1 2">
    <name type="scientific">Brassica cretica</name>
    <name type="common">Mustard</name>
    <dbReference type="NCBI Taxonomy" id="69181"/>
    <lineage>
        <taxon>Eukaryota</taxon>
        <taxon>Viridiplantae</taxon>
        <taxon>Streptophyta</taxon>
        <taxon>Embryophyta</taxon>
        <taxon>Tracheophyta</taxon>
        <taxon>Spermatophyta</taxon>
        <taxon>Magnoliopsida</taxon>
        <taxon>eudicotyledons</taxon>
        <taxon>Gunneridae</taxon>
        <taxon>Pentapetalae</taxon>
        <taxon>rosids</taxon>
        <taxon>malvids</taxon>
        <taxon>Brassicales</taxon>
        <taxon>Brassicaceae</taxon>
        <taxon>Brassiceae</taxon>
        <taxon>Brassica</taxon>
    </lineage>
</organism>
<comment type="caution">
    <text evidence="1">The sequence shown here is derived from an EMBL/GenBank/DDBJ whole genome shotgun (WGS) entry which is preliminary data.</text>
</comment>
<protein>
    <submittedName>
        <fullName evidence="1">Uncharacterized protein</fullName>
    </submittedName>
</protein>
<evidence type="ECO:0000313" key="2">
    <source>
        <dbReference type="Proteomes" id="UP000712281"/>
    </source>
</evidence>
<sequence>MKLYAVVSHVNLSASASPVNLRPLCLWGTRPLHLQSALQLCVAGEALHRYVKSRAHFIIFEALALEHPYPSLHTTLDTSLVKLPAAESPVNLSASVSLEKFAAVSLVNLSAVVSPLRLSASASPVKSSTTASPSDIDDIIYIQYFYVKQQS</sequence>
<gene>
    <name evidence="1" type="ORF">F2Q68_00016292</name>
</gene>
<dbReference type="EMBL" id="QGKW02001940">
    <property type="protein sequence ID" value="KAF2558193.1"/>
    <property type="molecule type" value="Genomic_DNA"/>
</dbReference>
<accession>A0A8S9HJQ3</accession>
<proteinExistence type="predicted"/>
<name>A0A8S9HJQ3_BRACR</name>